<name>A0A7C8NBM3_ORBOL</name>
<feature type="compositionally biased region" description="Acidic residues" evidence="1">
    <location>
        <begin position="124"/>
        <end position="135"/>
    </location>
</feature>
<feature type="compositionally biased region" description="Basic residues" evidence="1">
    <location>
        <begin position="232"/>
        <end position="242"/>
    </location>
</feature>
<feature type="compositionally biased region" description="Polar residues" evidence="1">
    <location>
        <begin position="358"/>
        <end position="368"/>
    </location>
</feature>
<evidence type="ECO:0000256" key="1">
    <source>
        <dbReference type="SAM" id="MobiDB-lite"/>
    </source>
</evidence>
<organism evidence="4 5">
    <name type="scientific">Orbilia oligospora</name>
    <name type="common">Nematode-trapping fungus</name>
    <name type="synonym">Arthrobotrys oligospora</name>
    <dbReference type="NCBI Taxonomy" id="2813651"/>
    <lineage>
        <taxon>Eukaryota</taxon>
        <taxon>Fungi</taxon>
        <taxon>Dikarya</taxon>
        <taxon>Ascomycota</taxon>
        <taxon>Pezizomycotina</taxon>
        <taxon>Orbiliomycetes</taxon>
        <taxon>Orbiliales</taxon>
        <taxon>Orbiliaceae</taxon>
        <taxon>Orbilia</taxon>
    </lineage>
</organism>
<feature type="region of interest" description="Disordered" evidence="1">
    <location>
        <begin position="193"/>
        <end position="247"/>
    </location>
</feature>
<evidence type="ECO:0000313" key="4">
    <source>
        <dbReference type="EMBL" id="KAF3113454.1"/>
    </source>
</evidence>
<dbReference type="EMBL" id="WIQW01000001">
    <property type="protein sequence ID" value="KAF3113454.1"/>
    <property type="molecule type" value="Genomic_DNA"/>
</dbReference>
<comment type="caution">
    <text evidence="4">The sequence shown here is derived from an EMBL/GenBank/DDBJ whole genome shotgun (WGS) entry which is preliminary data.</text>
</comment>
<feature type="signal peptide" evidence="2">
    <location>
        <begin position="1"/>
        <end position="26"/>
    </location>
</feature>
<evidence type="ECO:0000259" key="3">
    <source>
        <dbReference type="Pfam" id="PF20411"/>
    </source>
</evidence>
<dbReference type="Proteomes" id="UP000475325">
    <property type="component" value="Unassembled WGS sequence"/>
</dbReference>
<evidence type="ECO:0000256" key="2">
    <source>
        <dbReference type="SAM" id="SignalP"/>
    </source>
</evidence>
<sequence length="639" mass="70959">MFASCVICCKMCVAALVLTSVPPTLSRRPDLKPFTTSSPTCLLGTCTCTTSKRRETMARVAFLRESASRPPILTEPLTPKEWAAFGTAIGEPQDEQVPEHLRFHNPAWNLSLFRTLAQKRWEEQGGEGELGEPDPIDTSAYSESEDVDMVDKMDTTVDEEGSFTGIAATNILPEGRMRKKAKLDYSGMFMPFHELDDEDDGKKKHGSPVRDISGDHTSSLGSGMAPDSLPKPQHKRRGRPPRKPQLTSEFISEMDDLSQSEDTPGESVSSKGVPFLVRTVNVQKERRKALLDAGNKMPEINWLNRDPIPKSELSAILPPSISGLVLPSTERNNVTGYKKRVSLAPGFSQSTHRAIMNTTSHPIKQTPPTEEKTTRQLTSSLPEPSPPPIRRAGSSSPTSSEYESVSSESQETTFPSGQLRLADLPREIAATIPKPLEFFSRRDHISPLIGGNLRAVVVTTSAGKPNVPIQTKGYMAIQPAWNPHAPRKAGENGSMMQLSETSTDPISKTQKNFPLFVARRPHQWEYCGQYKVAEVVKLSAFENWMHLSTGGSKLLRHWGESILQKRFEWAKNMFMQNCGWNEEKWRTAAVEDIMGPILAGTVPMHWVHLQCVGFDLEFYEALLRQKVKCGLAASQKIIL</sequence>
<dbReference type="AlphaFoldDB" id="A0A7C8NBM3"/>
<feature type="region of interest" description="Disordered" evidence="1">
    <location>
        <begin position="358"/>
        <end position="417"/>
    </location>
</feature>
<evidence type="ECO:0000313" key="5">
    <source>
        <dbReference type="Proteomes" id="UP000475325"/>
    </source>
</evidence>
<dbReference type="InterPro" id="IPR046520">
    <property type="entry name" value="DUF6697"/>
</dbReference>
<feature type="domain" description="DUF6697" evidence="3">
    <location>
        <begin position="439"/>
        <end position="624"/>
    </location>
</feature>
<reference evidence="4 5" key="1">
    <citation type="submission" date="2019-06" db="EMBL/GenBank/DDBJ databases">
        <authorList>
            <person name="Palmer J.M."/>
        </authorList>
    </citation>
    <scope>NUCLEOTIDE SEQUENCE [LARGE SCALE GENOMIC DNA]</scope>
    <source>
        <strain evidence="4 5">TWF102</strain>
    </source>
</reference>
<feature type="chain" id="PRO_5028973903" description="DUF6697 domain-containing protein" evidence="2">
    <location>
        <begin position="27"/>
        <end position="639"/>
    </location>
</feature>
<dbReference type="Pfam" id="PF20411">
    <property type="entry name" value="DUF6697"/>
    <property type="match status" value="1"/>
</dbReference>
<feature type="compositionally biased region" description="Low complexity" evidence="1">
    <location>
        <begin position="394"/>
        <end position="413"/>
    </location>
</feature>
<proteinExistence type="predicted"/>
<gene>
    <name evidence="4" type="ORF">TWF102_000114</name>
</gene>
<feature type="region of interest" description="Disordered" evidence="1">
    <location>
        <begin position="122"/>
        <end position="143"/>
    </location>
</feature>
<accession>A0A7C8NBM3</accession>
<protein>
    <recommendedName>
        <fullName evidence="3">DUF6697 domain-containing protein</fullName>
    </recommendedName>
</protein>
<keyword evidence="2" id="KW-0732">Signal</keyword>